<evidence type="ECO:0000313" key="1">
    <source>
        <dbReference type="EMBL" id="CAI6364596.1"/>
    </source>
</evidence>
<keyword evidence="2" id="KW-1185">Reference proteome</keyword>
<reference evidence="1 2" key="1">
    <citation type="submission" date="2023-01" db="EMBL/GenBank/DDBJ databases">
        <authorList>
            <person name="Whitehead M."/>
        </authorList>
    </citation>
    <scope>NUCLEOTIDE SEQUENCE [LARGE SCALE GENOMIC DNA]</scope>
</reference>
<proteinExistence type="predicted"/>
<evidence type="ECO:0008006" key="3">
    <source>
        <dbReference type="Google" id="ProtNLM"/>
    </source>
</evidence>
<evidence type="ECO:0000313" key="2">
    <source>
        <dbReference type="Proteomes" id="UP001160148"/>
    </source>
</evidence>
<name>A0AAV0XA67_9HEMI</name>
<dbReference type="AlphaFoldDB" id="A0AAV0XA67"/>
<sequence>MQQHHRVKHSYLLQLHVMRIICVPPTQLPLVEVQLPLSSTATATQSARVAESLVVIYAIGYVTPPPPPPVHCREPPNSITGIRNHCAQTV</sequence>
<dbReference type="EMBL" id="CARXXK010000004">
    <property type="protein sequence ID" value="CAI6364596.1"/>
    <property type="molecule type" value="Genomic_DNA"/>
</dbReference>
<dbReference type="Proteomes" id="UP001160148">
    <property type="component" value="Unassembled WGS sequence"/>
</dbReference>
<accession>A0AAV0XA67</accession>
<comment type="caution">
    <text evidence="1">The sequence shown here is derived from an EMBL/GenBank/DDBJ whole genome shotgun (WGS) entry which is preliminary data.</text>
</comment>
<organism evidence="1 2">
    <name type="scientific">Macrosiphum euphorbiae</name>
    <name type="common">potato aphid</name>
    <dbReference type="NCBI Taxonomy" id="13131"/>
    <lineage>
        <taxon>Eukaryota</taxon>
        <taxon>Metazoa</taxon>
        <taxon>Ecdysozoa</taxon>
        <taxon>Arthropoda</taxon>
        <taxon>Hexapoda</taxon>
        <taxon>Insecta</taxon>
        <taxon>Pterygota</taxon>
        <taxon>Neoptera</taxon>
        <taxon>Paraneoptera</taxon>
        <taxon>Hemiptera</taxon>
        <taxon>Sternorrhyncha</taxon>
        <taxon>Aphidomorpha</taxon>
        <taxon>Aphidoidea</taxon>
        <taxon>Aphididae</taxon>
        <taxon>Macrosiphini</taxon>
        <taxon>Macrosiphum</taxon>
    </lineage>
</organism>
<protein>
    <recommendedName>
        <fullName evidence="3">Secreted protein</fullName>
    </recommendedName>
</protein>
<gene>
    <name evidence="1" type="ORF">MEUPH1_LOCUS19401</name>
</gene>